<proteinExistence type="predicted"/>
<dbReference type="EMBL" id="CP121472">
    <property type="protein sequence ID" value="WPL17548.1"/>
    <property type="molecule type" value="Genomic_DNA"/>
</dbReference>
<evidence type="ECO:0000313" key="2">
    <source>
        <dbReference type="Proteomes" id="UP001432180"/>
    </source>
</evidence>
<keyword evidence="1" id="KW-0378">Hydrolase</keyword>
<protein>
    <submittedName>
        <fullName evidence="1">Ribonuclease VapC32</fullName>
        <ecNumber evidence="1">3.1.-.-</ecNumber>
    </submittedName>
</protein>
<sequence>MHPMVLGELACGNLQDRKAMIALWQNLPRLAAVTDAEALYFLDQNRLWGRGIGYVDLHLLSAVSLCVDTSLWTRDKRLLKTAQRIGLAYPEDQGP</sequence>
<dbReference type="RefSeq" id="WP_328983359.1">
    <property type="nucleotide sequence ID" value="NZ_CP121472.1"/>
</dbReference>
<keyword evidence="2" id="KW-1185">Reference proteome</keyword>
<evidence type="ECO:0000313" key="1">
    <source>
        <dbReference type="EMBL" id="WPL17548.1"/>
    </source>
</evidence>
<accession>A0ABZ0SB61</accession>
<dbReference type="GO" id="GO:0016787">
    <property type="term" value="F:hydrolase activity"/>
    <property type="evidence" value="ECO:0007669"/>
    <property type="project" value="UniProtKB-KW"/>
</dbReference>
<reference evidence="1 2" key="1">
    <citation type="journal article" date="2023" name="Microorganisms">
        <title>Thiorhodovibrio frisius and Trv. litoralis spp. nov., Two Novel Members from a Clade of Fastidious Purple Sulfur Bacteria That Exhibit Unique Red-Shifted Light-Harvesting Capabilities.</title>
        <authorList>
            <person name="Methner A."/>
            <person name="Kuzyk S.B."/>
            <person name="Petersen J."/>
            <person name="Bauer S."/>
            <person name="Brinkmann H."/>
            <person name="Sichau K."/>
            <person name="Wanner G."/>
            <person name="Wolf J."/>
            <person name="Neumann-Schaal M."/>
            <person name="Henke P."/>
            <person name="Tank M."/>
            <person name="Sproer C."/>
            <person name="Bunk B."/>
            <person name="Overmann J."/>
        </authorList>
    </citation>
    <scope>NUCLEOTIDE SEQUENCE [LARGE SCALE GENOMIC DNA]</scope>
    <source>
        <strain evidence="1 2">DSM 6702</strain>
    </source>
</reference>
<dbReference type="EC" id="3.1.-.-" evidence="1"/>
<dbReference type="InterPro" id="IPR029060">
    <property type="entry name" value="PIN-like_dom_sf"/>
</dbReference>
<name>A0ABZ0SB61_9GAMM</name>
<organism evidence="1 2">
    <name type="scientific">Thiorhodovibrio winogradskyi</name>
    <dbReference type="NCBI Taxonomy" id="77007"/>
    <lineage>
        <taxon>Bacteria</taxon>
        <taxon>Pseudomonadati</taxon>
        <taxon>Pseudomonadota</taxon>
        <taxon>Gammaproteobacteria</taxon>
        <taxon>Chromatiales</taxon>
        <taxon>Chromatiaceae</taxon>
        <taxon>Thiorhodovibrio</taxon>
    </lineage>
</organism>
<dbReference type="SUPFAM" id="SSF88723">
    <property type="entry name" value="PIN domain-like"/>
    <property type="match status" value="1"/>
</dbReference>
<gene>
    <name evidence="1" type="ORF">Thiowin_02573</name>
</gene>
<dbReference type="Proteomes" id="UP001432180">
    <property type="component" value="Chromosome"/>
</dbReference>